<evidence type="ECO:0000313" key="8">
    <source>
        <dbReference type="Proteomes" id="UP000005283"/>
    </source>
</evidence>
<organism evidence="7 8">
    <name type="scientific">Hoylesella buccalis ATCC 35310</name>
    <dbReference type="NCBI Taxonomy" id="679190"/>
    <lineage>
        <taxon>Bacteria</taxon>
        <taxon>Pseudomonadati</taxon>
        <taxon>Bacteroidota</taxon>
        <taxon>Bacteroidia</taxon>
        <taxon>Bacteroidales</taxon>
        <taxon>Prevotellaceae</taxon>
        <taxon>Hoylesella</taxon>
    </lineage>
</organism>
<dbReference type="PANTHER" id="PTHR33841:SF1">
    <property type="entry name" value="DNA METHYLTRANSFERASE A"/>
    <property type="match status" value="1"/>
</dbReference>
<dbReference type="Pfam" id="PF07669">
    <property type="entry name" value="Eco57I"/>
    <property type="match status" value="1"/>
</dbReference>
<keyword evidence="8" id="KW-1185">Reference proteome</keyword>
<dbReference type="eggNOG" id="COG1002">
    <property type="taxonomic scope" value="Bacteria"/>
</dbReference>
<dbReference type="STRING" id="679190.HMPREF0650_0398"/>
<protein>
    <recommendedName>
        <fullName evidence="1">site-specific DNA-methyltransferase (adenine-specific)</fullName>
        <ecNumber evidence="1">2.1.1.72</ecNumber>
    </recommendedName>
</protein>
<dbReference type="AlphaFoldDB" id="D1W747"/>
<dbReference type="GO" id="GO:0009007">
    <property type="term" value="F:site-specific DNA-methyltransferase (adenine-specific) activity"/>
    <property type="evidence" value="ECO:0007669"/>
    <property type="project" value="UniProtKB-EC"/>
</dbReference>
<evidence type="ECO:0000259" key="6">
    <source>
        <dbReference type="Pfam" id="PF07669"/>
    </source>
</evidence>
<dbReference type="InterPro" id="IPR050953">
    <property type="entry name" value="N4_N6_ade-DNA_methylase"/>
</dbReference>
<dbReference type="PROSITE" id="PS00092">
    <property type="entry name" value="N6_MTASE"/>
    <property type="match status" value="1"/>
</dbReference>
<comment type="caution">
    <text evidence="7">The sequence shown here is derived from an EMBL/GenBank/DDBJ whole genome shotgun (WGS) entry which is preliminary data.</text>
</comment>
<dbReference type="InterPro" id="IPR029063">
    <property type="entry name" value="SAM-dependent_MTases_sf"/>
</dbReference>
<comment type="catalytic activity">
    <reaction evidence="5">
        <text>a 2'-deoxyadenosine in DNA + S-adenosyl-L-methionine = an N(6)-methyl-2'-deoxyadenosine in DNA + S-adenosyl-L-homocysteine + H(+)</text>
        <dbReference type="Rhea" id="RHEA:15197"/>
        <dbReference type="Rhea" id="RHEA-COMP:12418"/>
        <dbReference type="Rhea" id="RHEA-COMP:12419"/>
        <dbReference type="ChEBI" id="CHEBI:15378"/>
        <dbReference type="ChEBI" id="CHEBI:57856"/>
        <dbReference type="ChEBI" id="CHEBI:59789"/>
        <dbReference type="ChEBI" id="CHEBI:90615"/>
        <dbReference type="ChEBI" id="CHEBI:90616"/>
        <dbReference type="EC" id="2.1.1.72"/>
    </reaction>
</comment>
<keyword evidence="3" id="KW-0808">Transferase</keyword>
<reference evidence="7 8" key="1">
    <citation type="submission" date="2009-12" db="EMBL/GenBank/DDBJ databases">
        <title>Genome Sequence of Prevotella buccalis ATCC 35310.</title>
        <authorList>
            <person name="Durkin A.S."/>
            <person name="Madupu R."/>
            <person name="Torralba M."/>
            <person name="Methe B."/>
            <person name="Sutton G."/>
            <person name="Strausberg R.L."/>
            <person name="Nelson K.E."/>
        </authorList>
    </citation>
    <scope>NUCLEOTIDE SEQUENCE [LARGE SCALE GENOMIC DNA]</scope>
    <source>
        <strain evidence="7 8">ATCC 35310</strain>
    </source>
</reference>
<sequence length="1020" mass="118528">MLFIFGLLYPFNNSQRLIMQNDNIYNQLGYTSEFLTTNSEIANLHPYYADLVKLEADKFYFSGNHPAVLFVNIKSFSNNGELRRIAAIQHKAWNYRKVILLFALSETEIRIYNCYEKPTYIKGGDDINLKLNNAELLRYDTTSSDVDTLNILVEIFSRIGVDNGLLWTKQPEIRKKIDLQNRIDAYLVKSLSETAKALEKDGLNKKVIHSLLMRSLFILFLEDKGAANEAGLYTKIKSDCSSYFDILNSKEATYKLFEEVQIHFNGNVTPVLPNEKKLVTDNHLKLIKRCFIDGNISDDETLFKNWRLFNFEIIQIELLSEIYENFLGELKHERGQFYTPYNLVELILSDKLPISKSNYNVKILDPACGSGIFLVESYKRLIKRWKNANNTNKISFEKLKNLLLDNIYGIEIDETAIKVAAFSLYLALIDELDPKTLWIETNYQLPYLIFDSEDTNIKNQGRNLWRKDTIGEVDTHLFPKVDLIIGNPPFGTKNLPQTIKEYCSKYKFSNEYVLPFIHKSVEFCPTGEIALIFNSKVLTNTQKPYQNFRKWLFNANYVEKVYNLSILRKTPKHFGGQLFASAVGPVSIVYFQHIAPETISETIEYWAPKTYIKSSIIDGVVIDNSDIKELPRIECQNPNSKIWKVALWGNFNNFRLLKKLQKTTLKDYFDKTDNWIYGRGLNADSDNPDFVPKQMIKTECIERYFTDPDTSTQSNTKFYRKNNEQLFYPPFVIFKEGQHNTEIACSLFEKKRYCTTGAFIINSTDEKLDEKKFLVSYLNSDIAKYILFLTASSWGIERERVLLNELLELPSPFFSIDPHILKNIANAFDKIVLLKKNVIGNDAKIKELEQNIFNEFIKHFSLSDREVALIEDTMLFGLGLFRDGHNSIGFRRTQLSENRTYAETLYNDINSFLLSSDTKASATIYDVQLNDPLNLVILHFGKEVKEIEIKNITELRKQLQEIDKYTVQKKMHSIYVQKHLKYYDKDTVYLIKPNQKRFWTRTQAMEDASSLIADIINMAK</sequence>
<dbReference type="InterPro" id="IPR002052">
    <property type="entry name" value="DNA_methylase_N6_adenine_CS"/>
</dbReference>
<evidence type="ECO:0000256" key="5">
    <source>
        <dbReference type="ARBA" id="ARBA00047942"/>
    </source>
</evidence>
<gene>
    <name evidence="7" type="ORF">HMPREF0650_0398</name>
</gene>
<dbReference type="SUPFAM" id="SSF53335">
    <property type="entry name" value="S-adenosyl-L-methionine-dependent methyltransferases"/>
    <property type="match status" value="1"/>
</dbReference>
<evidence type="ECO:0000256" key="4">
    <source>
        <dbReference type="ARBA" id="ARBA00022691"/>
    </source>
</evidence>
<dbReference type="PRINTS" id="PR00507">
    <property type="entry name" value="N12N6MTFRASE"/>
</dbReference>
<accession>D1W747</accession>
<proteinExistence type="predicted"/>
<evidence type="ECO:0000256" key="3">
    <source>
        <dbReference type="ARBA" id="ARBA00022679"/>
    </source>
</evidence>
<evidence type="ECO:0000256" key="2">
    <source>
        <dbReference type="ARBA" id="ARBA00022603"/>
    </source>
</evidence>
<dbReference type="InterPro" id="IPR011639">
    <property type="entry name" value="MethylTrfase_TaqI-like_dom"/>
</dbReference>
<feature type="domain" description="Type II methyltransferase M.TaqI-like" evidence="6">
    <location>
        <begin position="406"/>
        <end position="564"/>
    </location>
</feature>
<dbReference type="GO" id="GO:0006304">
    <property type="term" value="P:DNA modification"/>
    <property type="evidence" value="ECO:0007669"/>
    <property type="project" value="InterPro"/>
</dbReference>
<evidence type="ECO:0000256" key="1">
    <source>
        <dbReference type="ARBA" id="ARBA00011900"/>
    </source>
</evidence>
<dbReference type="EC" id="2.1.1.72" evidence="1"/>
<dbReference type="EMBL" id="ADEG01000085">
    <property type="protein sequence ID" value="EFA91595.1"/>
    <property type="molecule type" value="Genomic_DNA"/>
</dbReference>
<dbReference type="GO" id="GO:0003676">
    <property type="term" value="F:nucleic acid binding"/>
    <property type="evidence" value="ECO:0007669"/>
    <property type="project" value="InterPro"/>
</dbReference>
<dbReference type="Gene3D" id="3.40.50.150">
    <property type="entry name" value="Vaccinia Virus protein VP39"/>
    <property type="match status" value="1"/>
</dbReference>
<keyword evidence="2 7" id="KW-0489">Methyltransferase</keyword>
<evidence type="ECO:0000313" key="7">
    <source>
        <dbReference type="EMBL" id="EFA91595.1"/>
    </source>
</evidence>
<keyword evidence="4" id="KW-0949">S-adenosyl-L-methionine</keyword>
<dbReference type="Proteomes" id="UP000005283">
    <property type="component" value="Unassembled WGS sequence"/>
</dbReference>
<dbReference type="PANTHER" id="PTHR33841">
    <property type="entry name" value="DNA METHYLTRANSFERASE YEEA-RELATED"/>
    <property type="match status" value="1"/>
</dbReference>
<name>D1W747_9BACT</name>
<dbReference type="GO" id="GO:0032259">
    <property type="term" value="P:methylation"/>
    <property type="evidence" value="ECO:0007669"/>
    <property type="project" value="UniProtKB-KW"/>
</dbReference>